<feature type="region of interest" description="Disordered" evidence="1">
    <location>
        <begin position="42"/>
        <end position="85"/>
    </location>
</feature>
<evidence type="ECO:0000313" key="2">
    <source>
        <dbReference type="EMBL" id="MEF2964382.1"/>
    </source>
</evidence>
<reference evidence="2 3" key="1">
    <citation type="submission" date="2024-02" db="EMBL/GenBank/DDBJ databases">
        <title>A nitrogen-fixing paenibacillus bacterium.</title>
        <authorList>
            <person name="Zhang W.L."/>
            <person name="Chen S.F."/>
        </authorList>
    </citation>
    <scope>NUCLEOTIDE SEQUENCE [LARGE SCALE GENOMIC DNA]</scope>
    <source>
        <strain evidence="2 3">M1</strain>
    </source>
</reference>
<accession>A0ABU7VND0</accession>
<dbReference type="Proteomes" id="UP001306950">
    <property type="component" value="Unassembled WGS sequence"/>
</dbReference>
<protein>
    <submittedName>
        <fullName evidence="2">Uncharacterized protein</fullName>
    </submittedName>
</protein>
<feature type="compositionally biased region" description="Polar residues" evidence="1">
    <location>
        <begin position="73"/>
        <end position="85"/>
    </location>
</feature>
<evidence type="ECO:0000256" key="1">
    <source>
        <dbReference type="SAM" id="MobiDB-lite"/>
    </source>
</evidence>
<feature type="compositionally biased region" description="Low complexity" evidence="1">
    <location>
        <begin position="45"/>
        <end position="71"/>
    </location>
</feature>
<keyword evidence="3" id="KW-1185">Reference proteome</keyword>
<dbReference type="RefSeq" id="WP_331844618.1">
    <property type="nucleotide sequence ID" value="NZ_JAZHPZ010000001.1"/>
</dbReference>
<gene>
    <name evidence="2" type="ORF">V3851_00950</name>
</gene>
<proteinExistence type="predicted"/>
<evidence type="ECO:0000313" key="3">
    <source>
        <dbReference type="Proteomes" id="UP001306950"/>
    </source>
</evidence>
<comment type="caution">
    <text evidence="2">The sequence shown here is derived from an EMBL/GenBank/DDBJ whole genome shotgun (WGS) entry which is preliminary data.</text>
</comment>
<dbReference type="EMBL" id="JAZHPZ010000001">
    <property type="protein sequence ID" value="MEF2964382.1"/>
    <property type="molecule type" value="Genomic_DNA"/>
</dbReference>
<sequence>MKSSSFLCGVLLGATAVVLASRRNKGWMNMIGQAGSVLKSATMKNGQNGQNGQNHVRQSAGSGTSGAAATAQVYPSSVSSSHAGNSQEYNLNQIKDFIKSSPDVRREVEAILKETHTVIPGL</sequence>
<organism evidence="2 3">
    <name type="scientific">Paenibacillus haidiansis</name>
    <dbReference type="NCBI Taxonomy" id="1574488"/>
    <lineage>
        <taxon>Bacteria</taxon>
        <taxon>Bacillati</taxon>
        <taxon>Bacillota</taxon>
        <taxon>Bacilli</taxon>
        <taxon>Bacillales</taxon>
        <taxon>Paenibacillaceae</taxon>
        <taxon>Paenibacillus</taxon>
    </lineage>
</organism>
<name>A0ABU7VND0_9BACL</name>